<gene>
    <name evidence="2" type="ORF">DHEL01_v202789</name>
</gene>
<keyword evidence="3" id="KW-1185">Reference proteome</keyword>
<reference evidence="2" key="1">
    <citation type="submission" date="2017-09" db="EMBL/GenBank/DDBJ databases">
        <title>Polyketide synthases of a Diaporthe helianthi virulent isolate.</title>
        <authorList>
            <person name="Baroncelli R."/>
        </authorList>
    </citation>
    <scope>NUCLEOTIDE SEQUENCE [LARGE SCALE GENOMIC DNA]</scope>
    <source>
        <strain evidence="2">7/96</strain>
    </source>
</reference>
<dbReference type="InterPro" id="IPR000210">
    <property type="entry name" value="BTB/POZ_dom"/>
</dbReference>
<evidence type="ECO:0000259" key="1">
    <source>
        <dbReference type="PROSITE" id="PS50097"/>
    </source>
</evidence>
<name>A0A2P5I8K2_DIAHE</name>
<dbReference type="Proteomes" id="UP000094444">
    <property type="component" value="Unassembled WGS sequence"/>
</dbReference>
<dbReference type="Gene3D" id="3.30.710.10">
    <property type="entry name" value="Potassium Channel Kv1.1, Chain A"/>
    <property type="match status" value="1"/>
</dbReference>
<dbReference type="Pfam" id="PF00651">
    <property type="entry name" value="BTB"/>
    <property type="match status" value="1"/>
</dbReference>
<dbReference type="SUPFAM" id="SSF54695">
    <property type="entry name" value="POZ domain"/>
    <property type="match status" value="1"/>
</dbReference>
<dbReference type="EMBL" id="MAVT02000157">
    <property type="protein sequence ID" value="POS78830.1"/>
    <property type="molecule type" value="Genomic_DNA"/>
</dbReference>
<feature type="domain" description="BTB" evidence="1">
    <location>
        <begin position="35"/>
        <end position="95"/>
    </location>
</feature>
<comment type="caution">
    <text evidence="2">The sequence shown here is derived from an EMBL/GenBank/DDBJ whole genome shotgun (WGS) entry which is preliminary data.</text>
</comment>
<accession>A0A2P5I8K2</accession>
<evidence type="ECO:0000313" key="3">
    <source>
        <dbReference type="Proteomes" id="UP000094444"/>
    </source>
</evidence>
<dbReference type="InterPro" id="IPR011333">
    <property type="entry name" value="SKP1/BTB/POZ_sf"/>
</dbReference>
<dbReference type="OrthoDB" id="6359816at2759"/>
<proteinExistence type="predicted"/>
<protein>
    <recommendedName>
        <fullName evidence="1">BTB domain-containing protein</fullName>
    </recommendedName>
</protein>
<sequence length="307" mass="34914">MASPQFSKEQLALLTPDQYKEHQRKAWLLSTGNGGECTITCEGLVVKAHGKIICERSAFFRAALTHGFMESKTGKVHLQEVITHHFLHWILVYIYLSIPDIGYHLEVFGPQTDADFFGFMFELHRQADYLKVRDLTEAIITELKKRLDNCACLMFNKYHSPSAERISKGYEGPMKAVLHAYDHSNVYYEAYEPLRAELFRWVERCYPVLQGLGDTFESHLLEAPALAVAILKTTQNFKNSKFIHPGPEASCMFCGDPVQEICEDESDIGQPMFGLVADQSGGVKYFCDRSSCLRQIRVDRKAVDKSL</sequence>
<dbReference type="PANTHER" id="PTHR24413">
    <property type="entry name" value="SPECKLE-TYPE POZ PROTEIN"/>
    <property type="match status" value="1"/>
</dbReference>
<evidence type="ECO:0000313" key="2">
    <source>
        <dbReference type="EMBL" id="POS78830.1"/>
    </source>
</evidence>
<dbReference type="CDD" id="cd18186">
    <property type="entry name" value="BTB_POZ_ZBTB_KLHL-like"/>
    <property type="match status" value="1"/>
</dbReference>
<dbReference type="AlphaFoldDB" id="A0A2P5I8K2"/>
<dbReference type="PROSITE" id="PS50097">
    <property type="entry name" value="BTB"/>
    <property type="match status" value="1"/>
</dbReference>
<organism evidence="2 3">
    <name type="scientific">Diaporthe helianthi</name>
    <dbReference type="NCBI Taxonomy" id="158607"/>
    <lineage>
        <taxon>Eukaryota</taxon>
        <taxon>Fungi</taxon>
        <taxon>Dikarya</taxon>
        <taxon>Ascomycota</taxon>
        <taxon>Pezizomycotina</taxon>
        <taxon>Sordariomycetes</taxon>
        <taxon>Sordariomycetidae</taxon>
        <taxon>Diaporthales</taxon>
        <taxon>Diaporthaceae</taxon>
        <taxon>Diaporthe</taxon>
    </lineage>
</organism>
<dbReference type="InParanoid" id="A0A2P5I8K2"/>